<sequence>MSNSPILFSSDDEEEGPELEELLLKKFQAMMQGVPPPSSITMSKLSASEMLDKYNEYWRNFGFDELMAKKCRRRENSTPLVYYFNSSKTSEEIANISQKVLSRYVYSETMSSCNIWFESSTTTNSAKKSLARRSSLGLSPGSRLSHLARRRQIFSSENLQKLANSERRRHIEIEKQNATKSRSSIMKSMVEIDKSNSFKRALFLSPEDENDGKQNSLYISSQPNLVYRSKSALGHDNWLPQQELTTSSSKKRRRLDSKERNGNWPRRALTFSEKDVGKSQDGNMTNAKVISEIQLNLHHKTKILWAVSVTLKEKNMHSTNPQFKPSASALFMICRKNLNKILNSKIEGGTSDKILHFAREHIDGILKKLGIVPETKANETVKTDNVGQMDLGSAVTSENGKVNAATNKSTICESQISSDNQGIPTVKVSATEVAASCSEKENFNTEEISLNLVS</sequence>
<dbReference type="Proteomes" id="UP001372834">
    <property type="component" value="Unassembled WGS sequence"/>
</dbReference>
<dbReference type="EMBL" id="JAWJWE010000002">
    <property type="protein sequence ID" value="KAK6642616.1"/>
    <property type="molecule type" value="Genomic_DNA"/>
</dbReference>
<accession>A0AAN8SBA2</accession>
<name>A0AAN8SBA2_POLSC</name>
<comment type="caution">
    <text evidence="2">The sequence shown here is derived from an EMBL/GenBank/DDBJ whole genome shotgun (WGS) entry which is preliminary data.</text>
</comment>
<dbReference type="AlphaFoldDB" id="A0AAN8SBA2"/>
<protein>
    <submittedName>
        <fullName evidence="2">Uncharacterized protein</fullName>
    </submittedName>
</protein>
<evidence type="ECO:0000313" key="3">
    <source>
        <dbReference type="Proteomes" id="UP001372834"/>
    </source>
</evidence>
<feature type="region of interest" description="Disordered" evidence="1">
    <location>
        <begin position="238"/>
        <end position="266"/>
    </location>
</feature>
<evidence type="ECO:0000313" key="2">
    <source>
        <dbReference type="EMBL" id="KAK6642616.1"/>
    </source>
</evidence>
<proteinExistence type="predicted"/>
<gene>
    <name evidence="2" type="ORF">RUM43_004118</name>
</gene>
<reference evidence="2 3" key="1">
    <citation type="submission" date="2023-10" db="EMBL/GenBank/DDBJ databases">
        <title>Genomes of two closely related lineages of the louse Polyplax serrata with different host specificities.</title>
        <authorList>
            <person name="Martinu J."/>
            <person name="Tarabai H."/>
            <person name="Stefka J."/>
            <person name="Hypsa V."/>
        </authorList>
    </citation>
    <scope>NUCLEOTIDE SEQUENCE [LARGE SCALE GENOMIC DNA]</scope>
    <source>
        <strain evidence="2">HR10_N</strain>
    </source>
</reference>
<organism evidence="2 3">
    <name type="scientific">Polyplax serrata</name>
    <name type="common">Common mouse louse</name>
    <dbReference type="NCBI Taxonomy" id="468196"/>
    <lineage>
        <taxon>Eukaryota</taxon>
        <taxon>Metazoa</taxon>
        <taxon>Ecdysozoa</taxon>
        <taxon>Arthropoda</taxon>
        <taxon>Hexapoda</taxon>
        <taxon>Insecta</taxon>
        <taxon>Pterygota</taxon>
        <taxon>Neoptera</taxon>
        <taxon>Paraneoptera</taxon>
        <taxon>Psocodea</taxon>
        <taxon>Troctomorpha</taxon>
        <taxon>Phthiraptera</taxon>
        <taxon>Anoplura</taxon>
        <taxon>Polyplacidae</taxon>
        <taxon>Polyplax</taxon>
    </lineage>
</organism>
<evidence type="ECO:0000256" key="1">
    <source>
        <dbReference type="SAM" id="MobiDB-lite"/>
    </source>
</evidence>